<feature type="signal peptide" evidence="2">
    <location>
        <begin position="1"/>
        <end position="18"/>
    </location>
</feature>
<keyword evidence="2" id="KW-0732">Signal</keyword>
<accession>A0A254N6P5</accession>
<evidence type="ECO:0000313" key="3">
    <source>
        <dbReference type="EMBL" id="OWR03689.1"/>
    </source>
</evidence>
<feature type="compositionally biased region" description="Low complexity" evidence="1">
    <location>
        <begin position="48"/>
        <end position="86"/>
    </location>
</feature>
<proteinExistence type="predicted"/>
<name>A0A254N6P5_9BURK</name>
<dbReference type="AlphaFoldDB" id="A0A254N6P5"/>
<sequence length="175" mass="17949">MLHALLLLAYLPRPPAAAGPPGRSVVVQLLPAPRPGTLAPKTQAVTLPARARAPATSAPRPPVEVSAPEAPAGELPSSPLPSAEPATPGPAPLPLLQTDATRKAIRLAARAPLLSERAASASDAPARETAQQRFGREVARTAHGNCLKGEFPGAGARLLSLPMFLIAEASGRCQK</sequence>
<comment type="caution">
    <text evidence="3">The sequence shown here is derived from an EMBL/GenBank/DDBJ whole genome shotgun (WGS) entry which is preliminary data.</text>
</comment>
<protein>
    <submittedName>
        <fullName evidence="3">Uncharacterized protein</fullName>
    </submittedName>
</protein>
<evidence type="ECO:0000313" key="4">
    <source>
        <dbReference type="Proteomes" id="UP000197446"/>
    </source>
</evidence>
<feature type="region of interest" description="Disordered" evidence="1">
    <location>
        <begin position="34"/>
        <end position="95"/>
    </location>
</feature>
<dbReference type="Proteomes" id="UP000197446">
    <property type="component" value="Unassembled WGS sequence"/>
</dbReference>
<gene>
    <name evidence="3" type="ORF">CDO81_14485</name>
</gene>
<reference evidence="3 4" key="1">
    <citation type="journal article" date="2007" name="Int. J. Syst. Evol. Microbiol.">
        <title>Description of Pelomonas aquatica sp. nov. and Pelomonas puraquae sp. nov., isolated from industrial and haemodialysis water.</title>
        <authorList>
            <person name="Gomila M."/>
            <person name="Bowien B."/>
            <person name="Falsen E."/>
            <person name="Moore E.R."/>
            <person name="Lalucat J."/>
        </authorList>
    </citation>
    <scope>NUCLEOTIDE SEQUENCE [LARGE SCALE GENOMIC DNA]</scope>
    <source>
        <strain evidence="3 4">CCUG 52769</strain>
    </source>
</reference>
<keyword evidence="4" id="KW-1185">Reference proteome</keyword>
<feature type="chain" id="PRO_5012468266" evidence="2">
    <location>
        <begin position="19"/>
        <end position="175"/>
    </location>
</feature>
<evidence type="ECO:0000256" key="2">
    <source>
        <dbReference type="SAM" id="SignalP"/>
    </source>
</evidence>
<dbReference type="EMBL" id="NISI01000005">
    <property type="protein sequence ID" value="OWR03689.1"/>
    <property type="molecule type" value="Genomic_DNA"/>
</dbReference>
<evidence type="ECO:0000256" key="1">
    <source>
        <dbReference type="SAM" id="MobiDB-lite"/>
    </source>
</evidence>
<organism evidence="3 4">
    <name type="scientific">Roseateles puraquae</name>
    <dbReference type="NCBI Taxonomy" id="431059"/>
    <lineage>
        <taxon>Bacteria</taxon>
        <taxon>Pseudomonadati</taxon>
        <taxon>Pseudomonadota</taxon>
        <taxon>Betaproteobacteria</taxon>
        <taxon>Burkholderiales</taxon>
        <taxon>Sphaerotilaceae</taxon>
        <taxon>Roseateles</taxon>
    </lineage>
</organism>